<proteinExistence type="predicted"/>
<dbReference type="GO" id="GO:0046872">
    <property type="term" value="F:metal ion binding"/>
    <property type="evidence" value="ECO:0007669"/>
    <property type="project" value="UniProtKB-KW"/>
</dbReference>
<reference evidence="10 11" key="1">
    <citation type="submission" date="2015-04" db="EMBL/GenBank/DDBJ databases">
        <title>Complete Genome Sequence of Kosmotoga pacifica SLHLJ1.</title>
        <authorList>
            <person name="Jiang L.J."/>
            <person name="Shao Z.Z."/>
            <person name="Jebbar M."/>
        </authorList>
    </citation>
    <scope>NUCLEOTIDE SEQUENCE [LARGE SCALE GENOMIC DNA]</scope>
    <source>
        <strain evidence="10 11">SLHLJ1</strain>
    </source>
</reference>
<protein>
    <submittedName>
        <fullName evidence="10">Radical SAM protein</fullName>
    </submittedName>
</protein>
<keyword evidence="3" id="KW-0479">Metal-binding</keyword>
<dbReference type="CDD" id="cd01335">
    <property type="entry name" value="Radical_SAM"/>
    <property type="match status" value="1"/>
</dbReference>
<evidence type="ECO:0000256" key="2">
    <source>
        <dbReference type="ARBA" id="ARBA00022691"/>
    </source>
</evidence>
<dbReference type="STRING" id="1330330.IX53_07830"/>
<dbReference type="SMART" id="SM00729">
    <property type="entry name" value="Elp3"/>
    <property type="match status" value="1"/>
</dbReference>
<dbReference type="OrthoDB" id="9775764at2"/>
<dbReference type="PROSITE" id="PS51918">
    <property type="entry name" value="RADICAL_SAM"/>
    <property type="match status" value="1"/>
</dbReference>
<dbReference type="GO" id="GO:0044272">
    <property type="term" value="P:sulfur compound biosynthetic process"/>
    <property type="evidence" value="ECO:0007669"/>
    <property type="project" value="UniProtKB-ARBA"/>
</dbReference>
<dbReference type="InterPro" id="IPR034422">
    <property type="entry name" value="HydE/PylB-like"/>
</dbReference>
<keyword evidence="4 7" id="KW-0408">Iron</keyword>
<evidence type="ECO:0000256" key="6">
    <source>
        <dbReference type="ARBA" id="ARBA00034078"/>
    </source>
</evidence>
<dbReference type="InterPro" id="IPR007197">
    <property type="entry name" value="rSAM"/>
</dbReference>
<dbReference type="NCBIfam" id="TIGR03956">
    <property type="entry name" value="rSAM_HydE"/>
    <property type="match status" value="1"/>
</dbReference>
<feature type="binding site" evidence="8">
    <location>
        <position position="198"/>
    </location>
    <ligand>
        <name>S-adenosyl-L-methionine</name>
        <dbReference type="ChEBI" id="CHEBI:59789"/>
    </ligand>
</feature>
<keyword evidence="11" id="KW-1185">Reference proteome</keyword>
<feature type="binding site" evidence="7">
    <location>
        <position position="81"/>
    </location>
    <ligand>
        <name>[4Fe-4S] cluster</name>
        <dbReference type="ChEBI" id="CHEBI:49883"/>
        <note>4Fe-4S-S-AdoMet</note>
    </ligand>
</feature>
<dbReference type="GO" id="GO:0051539">
    <property type="term" value="F:4 iron, 4 sulfur cluster binding"/>
    <property type="evidence" value="ECO:0007669"/>
    <property type="project" value="UniProtKB-KW"/>
</dbReference>
<keyword evidence="1 7" id="KW-0004">4Fe-4S</keyword>
<dbReference type="InterPro" id="IPR058240">
    <property type="entry name" value="rSAM_sf"/>
</dbReference>
<dbReference type="Proteomes" id="UP000035159">
    <property type="component" value="Chromosome"/>
</dbReference>
<dbReference type="SUPFAM" id="SSF102114">
    <property type="entry name" value="Radical SAM enzymes"/>
    <property type="match status" value="1"/>
</dbReference>
<dbReference type="InterPro" id="IPR024021">
    <property type="entry name" value="FeFe-hyd_HydE_rSAM"/>
</dbReference>
<dbReference type="GO" id="GO:0016740">
    <property type="term" value="F:transferase activity"/>
    <property type="evidence" value="ECO:0007669"/>
    <property type="project" value="TreeGrafter"/>
</dbReference>
<evidence type="ECO:0000256" key="1">
    <source>
        <dbReference type="ARBA" id="ARBA00022485"/>
    </source>
</evidence>
<dbReference type="SFLD" id="SFLDG01280">
    <property type="entry name" value="HydE/PylB-like"/>
    <property type="match status" value="1"/>
</dbReference>
<dbReference type="SFLD" id="SFLDG01082">
    <property type="entry name" value="B12-binding_domain_containing"/>
    <property type="match status" value="1"/>
</dbReference>
<dbReference type="InterPro" id="IPR006638">
    <property type="entry name" value="Elp3/MiaA/NifB-like_rSAM"/>
</dbReference>
<evidence type="ECO:0000256" key="8">
    <source>
        <dbReference type="PIRSR" id="PIRSR004762-2"/>
    </source>
</evidence>
<dbReference type="Gene3D" id="3.20.20.70">
    <property type="entry name" value="Aldolase class I"/>
    <property type="match status" value="1"/>
</dbReference>
<evidence type="ECO:0000256" key="3">
    <source>
        <dbReference type="ARBA" id="ARBA00022723"/>
    </source>
</evidence>
<sequence>MEKKRFEVAKKIREKNLMKLSEIANKAIEEKHLTKEELVYLLSLKDGEERKLFLELADAFRHDYVGDMVFIKGVIEFSNYCRKNCHYCGIRAENRIHRYRMEPDEIISIARDMAKLGIDTIILQSGEDPHYDIEMLEYIVSTIRKSTFIPVSLSIGERPRSEYLRLKNAGASKVLLKHESINRKIFEAVHPDDDFDTRIDLLDYIISIGYVGGSGNIIGLPDQTLEDIANDIIFMRDIGVKMVGLGPFVPAEGTPLERLPYGDPELTLNTYAAVRLSMPRVFMPATTALGTIDEDKQFEGFRVGCNVIMCNFTPEKYRKDYTIYSGKARVEFFKTASRLKNMGFKLSVKVLRQLERHEKEVIERC</sequence>
<dbReference type="KEGG" id="kpf:IX53_07830"/>
<accession>A0A0G2Z803</accession>
<organism evidence="10 11">
    <name type="scientific">Kosmotoga pacifica</name>
    <dbReference type="NCBI Taxonomy" id="1330330"/>
    <lineage>
        <taxon>Bacteria</taxon>
        <taxon>Thermotogati</taxon>
        <taxon>Thermotogota</taxon>
        <taxon>Thermotogae</taxon>
        <taxon>Kosmotogales</taxon>
        <taxon>Kosmotogaceae</taxon>
        <taxon>Kosmotoga</taxon>
    </lineage>
</organism>
<dbReference type="PANTHER" id="PTHR43726">
    <property type="entry name" value="3-METHYLORNITHINE SYNTHASE"/>
    <property type="match status" value="1"/>
</dbReference>
<keyword evidence="2 7" id="KW-0949">S-adenosyl-L-methionine</keyword>
<feature type="binding site" evidence="7">
    <location>
        <position position="88"/>
    </location>
    <ligand>
        <name>[4Fe-4S] cluster</name>
        <dbReference type="ChEBI" id="CHEBI:49883"/>
        <note>4Fe-4S-S-AdoMet</note>
    </ligand>
</feature>
<dbReference type="RefSeq" id="WP_047754870.1">
    <property type="nucleotide sequence ID" value="NZ_CAJUHA010000017.1"/>
</dbReference>
<dbReference type="InterPro" id="IPR013785">
    <property type="entry name" value="Aldolase_TIM"/>
</dbReference>
<dbReference type="SMART" id="SM00876">
    <property type="entry name" value="BATS"/>
    <property type="match status" value="1"/>
</dbReference>
<dbReference type="AlphaFoldDB" id="A0A0G2Z803"/>
<evidence type="ECO:0000313" key="10">
    <source>
        <dbReference type="EMBL" id="AKI97735.1"/>
    </source>
</evidence>
<dbReference type="SFLD" id="SFLDS00029">
    <property type="entry name" value="Radical_SAM"/>
    <property type="match status" value="1"/>
</dbReference>
<dbReference type="EMBL" id="CP011232">
    <property type="protein sequence ID" value="AKI97735.1"/>
    <property type="molecule type" value="Genomic_DNA"/>
</dbReference>
<evidence type="ECO:0000259" key="9">
    <source>
        <dbReference type="PROSITE" id="PS51918"/>
    </source>
</evidence>
<evidence type="ECO:0000313" key="11">
    <source>
        <dbReference type="Proteomes" id="UP000035159"/>
    </source>
</evidence>
<comment type="cofactor">
    <cofactor evidence="6">
        <name>[2Fe-2S] cluster</name>
        <dbReference type="ChEBI" id="CHEBI:190135"/>
    </cofactor>
</comment>
<evidence type="ECO:0000256" key="5">
    <source>
        <dbReference type="ARBA" id="ARBA00023014"/>
    </source>
</evidence>
<dbReference type="GO" id="GO:0042364">
    <property type="term" value="P:water-soluble vitamin biosynthetic process"/>
    <property type="evidence" value="ECO:0007669"/>
    <property type="project" value="UniProtKB-ARBA"/>
</dbReference>
<keyword evidence="5 7" id="KW-0411">Iron-sulfur</keyword>
<name>A0A0G2Z803_9BACT</name>
<evidence type="ECO:0000256" key="4">
    <source>
        <dbReference type="ARBA" id="ARBA00023004"/>
    </source>
</evidence>
<comment type="cofactor">
    <cofactor evidence="7">
        <name>[4Fe-4S] cluster</name>
        <dbReference type="ChEBI" id="CHEBI:49883"/>
    </cofactor>
    <text evidence="7">Binds 1 [4Fe-4S] cluster. The cluster is coordinated with 3 cysteines and an exchangeable S-adenosyl-L-methionine.</text>
</comment>
<dbReference type="InterPro" id="IPR010722">
    <property type="entry name" value="BATS_dom"/>
</dbReference>
<dbReference type="PIRSF" id="PIRSF004762">
    <property type="entry name" value="CHP00423"/>
    <property type="match status" value="1"/>
</dbReference>
<dbReference type="PATRIC" id="fig|1330330.3.peg.1584"/>
<evidence type="ECO:0000256" key="7">
    <source>
        <dbReference type="PIRSR" id="PIRSR004762-1"/>
    </source>
</evidence>
<feature type="binding site" evidence="7">
    <location>
        <position position="85"/>
    </location>
    <ligand>
        <name>[4Fe-4S] cluster</name>
        <dbReference type="ChEBI" id="CHEBI:49883"/>
        <note>4Fe-4S-S-AdoMet</note>
    </ligand>
</feature>
<gene>
    <name evidence="10" type="ORF">IX53_07830</name>
</gene>
<dbReference type="SFLD" id="SFLDG01060">
    <property type="entry name" value="BATS_domain_containing"/>
    <property type="match status" value="1"/>
</dbReference>
<feature type="binding site" evidence="8">
    <location>
        <position position="179"/>
    </location>
    <ligand>
        <name>S-adenosyl-L-methionine</name>
        <dbReference type="ChEBI" id="CHEBI:59789"/>
    </ligand>
</feature>
<feature type="binding site" evidence="8">
    <location>
        <position position="154"/>
    </location>
    <ligand>
        <name>(3R)-3-methyl-D-ornithine</name>
        <dbReference type="ChEBI" id="CHEBI:64642"/>
    </ligand>
</feature>
<dbReference type="PANTHER" id="PTHR43726:SF1">
    <property type="entry name" value="BIOTIN SYNTHASE"/>
    <property type="match status" value="1"/>
</dbReference>
<dbReference type="Pfam" id="PF04055">
    <property type="entry name" value="Radical_SAM"/>
    <property type="match status" value="1"/>
</dbReference>
<feature type="domain" description="Radical SAM core" evidence="9">
    <location>
        <begin position="67"/>
        <end position="286"/>
    </location>
</feature>